<reference evidence="3 4" key="1">
    <citation type="submission" date="2021-01" db="EMBL/GenBank/DDBJ databases">
        <title>Whole genome shotgun sequence of Catellatospora coxensis NBRC 107359.</title>
        <authorList>
            <person name="Komaki H."/>
            <person name="Tamura T."/>
        </authorList>
    </citation>
    <scope>NUCLEOTIDE SEQUENCE [LARGE SCALE GENOMIC DNA]</scope>
    <source>
        <strain evidence="3 4">NBRC 107359</strain>
    </source>
</reference>
<dbReference type="GO" id="GO:0008270">
    <property type="term" value="F:zinc ion binding"/>
    <property type="evidence" value="ECO:0007669"/>
    <property type="project" value="UniProtKB-KW"/>
</dbReference>
<dbReference type="RefSeq" id="WP_203688252.1">
    <property type="nucleotide sequence ID" value="NZ_BAAALC010000001.1"/>
</dbReference>
<evidence type="ECO:0008006" key="5">
    <source>
        <dbReference type="Google" id="ProtNLM"/>
    </source>
</evidence>
<feature type="region of interest" description="Disordered" evidence="2">
    <location>
        <begin position="32"/>
        <end position="60"/>
    </location>
</feature>
<evidence type="ECO:0000256" key="2">
    <source>
        <dbReference type="SAM" id="MobiDB-lite"/>
    </source>
</evidence>
<evidence type="ECO:0000256" key="1">
    <source>
        <dbReference type="PROSITE-ProRule" id="PRU00510"/>
    </source>
</evidence>
<proteinExistence type="predicted"/>
<dbReference type="EMBL" id="BONI01000002">
    <property type="protein sequence ID" value="GIG03793.1"/>
    <property type="molecule type" value="Genomic_DNA"/>
</dbReference>
<dbReference type="Proteomes" id="UP000630887">
    <property type="component" value="Unassembled WGS sequence"/>
</dbReference>
<comment type="caution">
    <text evidence="3">The sequence shown here is derived from an EMBL/GenBank/DDBJ whole genome shotgun (WGS) entry which is preliminary data.</text>
</comment>
<organism evidence="3 4">
    <name type="scientific">Catellatospora coxensis</name>
    <dbReference type="NCBI Taxonomy" id="310354"/>
    <lineage>
        <taxon>Bacteria</taxon>
        <taxon>Bacillati</taxon>
        <taxon>Actinomycetota</taxon>
        <taxon>Actinomycetes</taxon>
        <taxon>Micromonosporales</taxon>
        <taxon>Micromonosporaceae</taxon>
        <taxon>Catellatospora</taxon>
    </lineage>
</organism>
<accession>A0A8J3KPB7</accession>
<gene>
    <name evidence="3" type="ORF">Cco03nite_04930</name>
</gene>
<protein>
    <recommendedName>
        <fullName evidence="5">TraR/DksA family transcriptional regulator</fullName>
    </recommendedName>
</protein>
<dbReference type="PANTHER" id="PTHR33823:SF4">
    <property type="entry name" value="GENERAL STRESS PROTEIN 16O"/>
    <property type="match status" value="1"/>
</dbReference>
<feature type="compositionally biased region" description="Low complexity" evidence="2">
    <location>
        <begin position="46"/>
        <end position="60"/>
    </location>
</feature>
<sequence length="120" mass="12825">MTAVVEGVDRAVVGQTVRQRYEQSAQQLQRLREQSTAALGRHDLGTGDAADAGTAAPETAEPAMVASALQEQLQVALVRLDNGLHGTGERCCEQIPVGRLTAMPWAAHCVPCQGVLDRHR</sequence>
<dbReference type="Gene3D" id="1.20.120.910">
    <property type="entry name" value="DksA, coiled-coil domain"/>
    <property type="match status" value="1"/>
</dbReference>
<dbReference type="AlphaFoldDB" id="A0A8J3KPB7"/>
<evidence type="ECO:0000313" key="4">
    <source>
        <dbReference type="Proteomes" id="UP000630887"/>
    </source>
</evidence>
<dbReference type="PROSITE" id="PS51128">
    <property type="entry name" value="ZF_DKSA_2"/>
    <property type="match status" value="1"/>
</dbReference>
<keyword evidence="4" id="KW-1185">Reference proteome</keyword>
<name>A0A8J3KPB7_9ACTN</name>
<feature type="zinc finger region" description="dksA C4-type" evidence="1">
    <location>
        <begin position="88"/>
        <end position="112"/>
    </location>
</feature>
<dbReference type="PANTHER" id="PTHR33823">
    <property type="entry name" value="RNA POLYMERASE-BINDING TRANSCRIPTION FACTOR DKSA-RELATED"/>
    <property type="match status" value="1"/>
</dbReference>
<evidence type="ECO:0000313" key="3">
    <source>
        <dbReference type="EMBL" id="GIG03793.1"/>
    </source>
</evidence>